<dbReference type="Proteomes" id="UP000437748">
    <property type="component" value="Unassembled WGS sequence"/>
</dbReference>
<protein>
    <submittedName>
        <fullName evidence="1">Uncharacterized protein</fullName>
    </submittedName>
</protein>
<reference evidence="1 2" key="1">
    <citation type="submission" date="2019-10" db="EMBL/GenBank/DDBJ databases">
        <title>New species of Slilvanegrellaceae.</title>
        <authorList>
            <person name="Pitt A."/>
            <person name="Hahn M.W."/>
        </authorList>
    </citation>
    <scope>NUCLEOTIDE SEQUENCE [LARGE SCALE GENOMIC DNA]</scope>
    <source>
        <strain evidence="1 2">SP-Ram-0.45-NSY-1</strain>
    </source>
</reference>
<gene>
    <name evidence="1" type="ORF">GCL60_16385</name>
</gene>
<dbReference type="EMBL" id="WFLM01000009">
    <property type="protein sequence ID" value="KAB8035806.1"/>
    <property type="molecule type" value="Genomic_DNA"/>
</dbReference>
<evidence type="ECO:0000313" key="1">
    <source>
        <dbReference type="EMBL" id="KAB8035806.1"/>
    </source>
</evidence>
<proteinExistence type="predicted"/>
<sequence length="78" mass="9168">MTNLVQLDLFGLSAIVKKVIEKVTYETRYFVELIDGIYHCFVQRRKGRAKWSKKNVIEKSKKQIFLTYADSDLGLRLI</sequence>
<organism evidence="1 2">
    <name type="scientific">Silvanigrella paludirubra</name>
    <dbReference type="NCBI Taxonomy" id="2499159"/>
    <lineage>
        <taxon>Bacteria</taxon>
        <taxon>Pseudomonadati</taxon>
        <taxon>Bdellovibrionota</taxon>
        <taxon>Oligoflexia</taxon>
        <taxon>Silvanigrellales</taxon>
        <taxon>Silvanigrellaceae</taxon>
        <taxon>Silvanigrella</taxon>
    </lineage>
</organism>
<accession>A0A6N6VN70</accession>
<dbReference type="AlphaFoldDB" id="A0A6N6VN70"/>
<evidence type="ECO:0000313" key="2">
    <source>
        <dbReference type="Proteomes" id="UP000437748"/>
    </source>
</evidence>
<dbReference type="RefSeq" id="WP_153421831.1">
    <property type="nucleotide sequence ID" value="NZ_WFLM01000009.1"/>
</dbReference>
<keyword evidence="2" id="KW-1185">Reference proteome</keyword>
<name>A0A6N6VN70_9BACT</name>
<comment type="caution">
    <text evidence="1">The sequence shown here is derived from an EMBL/GenBank/DDBJ whole genome shotgun (WGS) entry which is preliminary data.</text>
</comment>